<accession>A0A7J0CFF5</accession>
<dbReference type="AlphaFoldDB" id="A0A7J0CFF5"/>
<dbReference type="Proteomes" id="UP000498980">
    <property type="component" value="Unassembled WGS sequence"/>
</dbReference>
<reference evidence="1 2" key="1">
    <citation type="submission" date="2020-05" db="EMBL/GenBank/DDBJ databases">
        <title>Whole genome shotgun sequence of Streptomyces fulvorobeus NBRC 15897.</title>
        <authorList>
            <person name="Komaki H."/>
            <person name="Tamura T."/>
        </authorList>
    </citation>
    <scope>NUCLEOTIDE SEQUENCE [LARGE SCALE GENOMIC DNA]</scope>
    <source>
        <strain evidence="1 2">NBRC 15897</strain>
    </source>
</reference>
<proteinExistence type="predicted"/>
<organism evidence="1 2">
    <name type="scientific">Streptomyces fulvorobeus</name>
    <dbReference type="NCBI Taxonomy" id="284028"/>
    <lineage>
        <taxon>Bacteria</taxon>
        <taxon>Bacillati</taxon>
        <taxon>Actinomycetota</taxon>
        <taxon>Actinomycetes</taxon>
        <taxon>Kitasatosporales</taxon>
        <taxon>Streptomycetaceae</taxon>
        <taxon>Streptomyces</taxon>
    </lineage>
</organism>
<keyword evidence="2" id="KW-1185">Reference proteome</keyword>
<evidence type="ECO:0000313" key="1">
    <source>
        <dbReference type="EMBL" id="GFN01222.1"/>
    </source>
</evidence>
<evidence type="ECO:0000313" key="2">
    <source>
        <dbReference type="Proteomes" id="UP000498980"/>
    </source>
</evidence>
<comment type="caution">
    <text evidence="1">The sequence shown here is derived from an EMBL/GenBank/DDBJ whole genome shotgun (WGS) entry which is preliminary data.</text>
</comment>
<name>A0A7J0CFF5_9ACTN</name>
<dbReference type="EMBL" id="BLWC01000001">
    <property type="protein sequence ID" value="GFN01222.1"/>
    <property type="molecule type" value="Genomic_DNA"/>
</dbReference>
<sequence>MGLDLGRSSLRPPLTAPVLVEADQFLLLGVHADHRVASAHVFLGPVVDVVELGIPVGMLGTFEGLGVGLEAESLLPQKVSDGIRRDTVALPGELVGESAGGLRRPAQRRHRIPAHVGLD</sequence>
<protein>
    <submittedName>
        <fullName evidence="1">Uncharacterized protein</fullName>
    </submittedName>
</protein>
<gene>
    <name evidence="1" type="ORF">Sfulv_60320</name>
</gene>